<proteinExistence type="predicted"/>
<evidence type="ECO:0000313" key="1">
    <source>
        <dbReference type="EMBL" id="JAE15543.1"/>
    </source>
</evidence>
<sequence>MLVAAACFASPCSSPFTTPAVTATRSGSGVHAPAAVPAGAESQTNQWYHAPSLSRHQIDLAHGPRVVAGPG</sequence>
<reference evidence="1" key="1">
    <citation type="submission" date="2014-09" db="EMBL/GenBank/DDBJ databases">
        <authorList>
            <person name="Magalhaes I.L.F."/>
            <person name="Oliveira U."/>
            <person name="Santos F.R."/>
            <person name="Vidigal T.H.D.A."/>
            <person name="Brescovit A.D."/>
            <person name="Santos A.J."/>
        </authorList>
    </citation>
    <scope>NUCLEOTIDE SEQUENCE</scope>
    <source>
        <tissue evidence="1">Shoot tissue taken approximately 20 cm above the soil surface</tissue>
    </source>
</reference>
<reference evidence="1" key="2">
    <citation type="journal article" date="2015" name="Data Brief">
        <title>Shoot transcriptome of the giant reed, Arundo donax.</title>
        <authorList>
            <person name="Barrero R.A."/>
            <person name="Guerrero F.D."/>
            <person name="Moolhuijzen P."/>
            <person name="Goolsby J.A."/>
            <person name="Tidwell J."/>
            <person name="Bellgard S.E."/>
            <person name="Bellgard M.I."/>
        </authorList>
    </citation>
    <scope>NUCLEOTIDE SEQUENCE</scope>
    <source>
        <tissue evidence="1">Shoot tissue taken approximately 20 cm above the soil surface</tissue>
    </source>
</reference>
<dbReference type="AlphaFoldDB" id="A0A0A9G4J5"/>
<name>A0A0A9G4J5_ARUDO</name>
<organism evidence="1">
    <name type="scientific">Arundo donax</name>
    <name type="common">Giant reed</name>
    <name type="synonym">Donax arundinaceus</name>
    <dbReference type="NCBI Taxonomy" id="35708"/>
    <lineage>
        <taxon>Eukaryota</taxon>
        <taxon>Viridiplantae</taxon>
        <taxon>Streptophyta</taxon>
        <taxon>Embryophyta</taxon>
        <taxon>Tracheophyta</taxon>
        <taxon>Spermatophyta</taxon>
        <taxon>Magnoliopsida</taxon>
        <taxon>Liliopsida</taxon>
        <taxon>Poales</taxon>
        <taxon>Poaceae</taxon>
        <taxon>PACMAD clade</taxon>
        <taxon>Arundinoideae</taxon>
        <taxon>Arundineae</taxon>
        <taxon>Arundo</taxon>
    </lineage>
</organism>
<accession>A0A0A9G4J5</accession>
<protein>
    <submittedName>
        <fullName evidence="1">Uncharacterized protein</fullName>
    </submittedName>
</protein>
<dbReference type="EMBL" id="GBRH01182353">
    <property type="protein sequence ID" value="JAE15543.1"/>
    <property type="molecule type" value="Transcribed_RNA"/>
</dbReference>